<reference evidence="4" key="1">
    <citation type="journal article" date="2017" name="Nat. Commun.">
        <title>The asparagus genome sheds light on the origin and evolution of a young Y chromosome.</title>
        <authorList>
            <person name="Harkess A."/>
            <person name="Zhou J."/>
            <person name="Xu C."/>
            <person name="Bowers J.E."/>
            <person name="Van der Hulst R."/>
            <person name="Ayyampalayam S."/>
            <person name="Mercati F."/>
            <person name="Riccardi P."/>
            <person name="McKain M.R."/>
            <person name="Kakrana A."/>
            <person name="Tang H."/>
            <person name="Ray J."/>
            <person name="Groenendijk J."/>
            <person name="Arikit S."/>
            <person name="Mathioni S.M."/>
            <person name="Nakano M."/>
            <person name="Shan H."/>
            <person name="Telgmann-Rauber A."/>
            <person name="Kanno A."/>
            <person name="Yue Z."/>
            <person name="Chen H."/>
            <person name="Li W."/>
            <person name="Chen Y."/>
            <person name="Xu X."/>
            <person name="Zhang Y."/>
            <person name="Luo S."/>
            <person name="Chen H."/>
            <person name="Gao J."/>
            <person name="Mao Z."/>
            <person name="Pires J.C."/>
            <person name="Luo M."/>
            <person name="Kudrna D."/>
            <person name="Wing R.A."/>
            <person name="Meyers B.C."/>
            <person name="Yi K."/>
            <person name="Kong H."/>
            <person name="Lavrijsen P."/>
            <person name="Sunseri F."/>
            <person name="Falavigna A."/>
            <person name="Ye Y."/>
            <person name="Leebens-Mack J.H."/>
            <person name="Chen G."/>
        </authorList>
    </citation>
    <scope>NUCLEOTIDE SEQUENCE [LARGE SCALE GENOMIC DNA]</scope>
    <source>
        <strain evidence="4">cv. DH0086</strain>
    </source>
</reference>
<name>A0A5P1F6J5_ASPOF</name>
<evidence type="ECO:0000313" key="3">
    <source>
        <dbReference type="EMBL" id="ONK74006.1"/>
    </source>
</evidence>
<keyword evidence="2" id="KW-0812">Transmembrane</keyword>
<evidence type="ECO:0008006" key="5">
    <source>
        <dbReference type="Google" id="ProtNLM"/>
    </source>
</evidence>
<keyword evidence="2" id="KW-1133">Transmembrane helix</keyword>
<dbReference type="Proteomes" id="UP000243459">
    <property type="component" value="Chromosome 3"/>
</dbReference>
<feature type="region of interest" description="Disordered" evidence="1">
    <location>
        <begin position="118"/>
        <end position="157"/>
    </location>
</feature>
<dbReference type="Gramene" id="ONK74006">
    <property type="protein sequence ID" value="ONK74006"/>
    <property type="gene ID" value="A4U43_C03F1820"/>
</dbReference>
<dbReference type="PANTHER" id="PTHR37756">
    <property type="entry name" value="TRANSMEMBRANE PROTEIN"/>
    <property type="match status" value="1"/>
</dbReference>
<dbReference type="EMBL" id="CM007383">
    <property type="protein sequence ID" value="ONK74006.1"/>
    <property type="molecule type" value="Genomic_DNA"/>
</dbReference>
<evidence type="ECO:0000256" key="2">
    <source>
        <dbReference type="SAM" id="Phobius"/>
    </source>
</evidence>
<keyword evidence="2" id="KW-0472">Membrane</keyword>
<evidence type="ECO:0000313" key="4">
    <source>
        <dbReference type="Proteomes" id="UP000243459"/>
    </source>
</evidence>
<feature type="compositionally biased region" description="Basic and acidic residues" evidence="1">
    <location>
        <begin position="145"/>
        <end position="157"/>
    </location>
</feature>
<evidence type="ECO:0000256" key="1">
    <source>
        <dbReference type="SAM" id="MobiDB-lite"/>
    </source>
</evidence>
<accession>A0A5P1F6J5</accession>
<dbReference type="AlphaFoldDB" id="A0A5P1F6J5"/>
<sequence>MRTIVNITNFKSSNSLGPLLLALVSNHVMHHFHTQEVHAVAATRRRRTLEFLDAKFKSQRHHKKLRSHKTRKMVCLACLLPLFLIPVVNALPLLLDFILGKVYRLFGWEYRKPARVPPACPYKPTNNQNIQGNAEGKVESSGQQEPEKVAADGTKEE</sequence>
<proteinExistence type="predicted"/>
<feature type="transmembrane region" description="Helical" evidence="2">
    <location>
        <begin position="73"/>
        <end position="95"/>
    </location>
</feature>
<organism evidence="3 4">
    <name type="scientific">Asparagus officinalis</name>
    <name type="common">Garden asparagus</name>
    <dbReference type="NCBI Taxonomy" id="4686"/>
    <lineage>
        <taxon>Eukaryota</taxon>
        <taxon>Viridiplantae</taxon>
        <taxon>Streptophyta</taxon>
        <taxon>Embryophyta</taxon>
        <taxon>Tracheophyta</taxon>
        <taxon>Spermatophyta</taxon>
        <taxon>Magnoliopsida</taxon>
        <taxon>Liliopsida</taxon>
        <taxon>Asparagales</taxon>
        <taxon>Asparagaceae</taxon>
        <taxon>Asparagoideae</taxon>
        <taxon>Asparagus</taxon>
    </lineage>
</organism>
<dbReference type="PANTHER" id="PTHR37756:SF1">
    <property type="entry name" value="TRANSMEMBRANE PROTEIN"/>
    <property type="match status" value="1"/>
</dbReference>
<protein>
    <recommendedName>
        <fullName evidence="5">Transmembrane protein</fullName>
    </recommendedName>
</protein>
<keyword evidence="4" id="KW-1185">Reference proteome</keyword>
<gene>
    <name evidence="3" type="ORF">A4U43_C03F1820</name>
</gene>